<dbReference type="KEGG" id="amob:HG15A2_47780"/>
<dbReference type="PANTHER" id="PTHR43818:SF5">
    <property type="entry name" value="OXIDOREDUCTASE FAMILY PROTEIN"/>
    <property type="match status" value="1"/>
</dbReference>
<dbReference type="Pfam" id="PF19051">
    <property type="entry name" value="GFO_IDH_MocA_C2"/>
    <property type="match status" value="1"/>
</dbReference>
<dbReference type="InterPro" id="IPR043906">
    <property type="entry name" value="Gfo/Idh/MocA_OxRdtase_bact_C"/>
</dbReference>
<dbReference type="OrthoDB" id="9788246at2"/>
<dbReference type="InterPro" id="IPR000683">
    <property type="entry name" value="Gfo/Idh/MocA-like_OxRdtase_N"/>
</dbReference>
<protein>
    <submittedName>
        <fullName evidence="4">4-carboxy-2-hydroxymuconate-6-semialdehyde dehydrogenase</fullName>
        <ecNumber evidence="4">1.1.1.312</ecNumber>
    </submittedName>
</protein>
<dbReference type="PROSITE" id="PS51318">
    <property type="entry name" value="TAT"/>
    <property type="match status" value="1"/>
</dbReference>
<dbReference type="SUPFAM" id="SSF51735">
    <property type="entry name" value="NAD(P)-binding Rossmann-fold domains"/>
    <property type="match status" value="1"/>
</dbReference>
<gene>
    <name evidence="4" type="primary">ligC_4</name>
    <name evidence="4" type="ORF">HG15A2_47780</name>
</gene>
<dbReference type="AlphaFoldDB" id="A0A517N2S0"/>
<evidence type="ECO:0000259" key="3">
    <source>
        <dbReference type="Pfam" id="PF19051"/>
    </source>
</evidence>
<dbReference type="SUPFAM" id="SSF55347">
    <property type="entry name" value="Glyceraldehyde-3-phosphate dehydrogenase-like, C-terminal domain"/>
    <property type="match status" value="1"/>
</dbReference>
<evidence type="ECO:0000313" key="4">
    <source>
        <dbReference type="EMBL" id="QDT01436.1"/>
    </source>
</evidence>
<dbReference type="Gene3D" id="3.30.360.10">
    <property type="entry name" value="Dihydrodipicolinate Reductase, domain 2"/>
    <property type="match status" value="1"/>
</dbReference>
<dbReference type="EMBL" id="CP036263">
    <property type="protein sequence ID" value="QDT01436.1"/>
    <property type="molecule type" value="Genomic_DNA"/>
</dbReference>
<evidence type="ECO:0000259" key="2">
    <source>
        <dbReference type="Pfam" id="PF01408"/>
    </source>
</evidence>
<reference evidence="4 5" key="1">
    <citation type="submission" date="2019-02" db="EMBL/GenBank/DDBJ databases">
        <title>Deep-cultivation of Planctomycetes and their phenomic and genomic characterization uncovers novel biology.</title>
        <authorList>
            <person name="Wiegand S."/>
            <person name="Jogler M."/>
            <person name="Boedeker C."/>
            <person name="Pinto D."/>
            <person name="Vollmers J."/>
            <person name="Rivas-Marin E."/>
            <person name="Kohn T."/>
            <person name="Peeters S.H."/>
            <person name="Heuer A."/>
            <person name="Rast P."/>
            <person name="Oberbeckmann S."/>
            <person name="Bunk B."/>
            <person name="Jeske O."/>
            <person name="Meyerdierks A."/>
            <person name="Storesund J.E."/>
            <person name="Kallscheuer N."/>
            <person name="Luecker S."/>
            <person name="Lage O.M."/>
            <person name="Pohl T."/>
            <person name="Merkel B.J."/>
            <person name="Hornburger P."/>
            <person name="Mueller R.-W."/>
            <person name="Bruemmer F."/>
            <person name="Labrenz M."/>
            <person name="Spormann A.M."/>
            <person name="Op den Camp H."/>
            <person name="Overmann J."/>
            <person name="Amann R."/>
            <person name="Jetten M.S.M."/>
            <person name="Mascher T."/>
            <person name="Medema M.H."/>
            <person name="Devos D.P."/>
            <person name="Kaster A.-K."/>
            <person name="Ovreas L."/>
            <person name="Rohde M."/>
            <person name="Galperin M.Y."/>
            <person name="Jogler C."/>
        </authorList>
    </citation>
    <scope>NUCLEOTIDE SEQUENCE [LARGE SCALE GENOMIC DNA]</scope>
    <source>
        <strain evidence="4 5">HG15A2</strain>
    </source>
</reference>
<feature type="signal peptide" evidence="1">
    <location>
        <begin position="1"/>
        <end position="30"/>
    </location>
</feature>
<keyword evidence="4" id="KW-0560">Oxidoreductase</keyword>
<dbReference type="InterPro" id="IPR036291">
    <property type="entry name" value="NAD(P)-bd_dom_sf"/>
</dbReference>
<proteinExistence type="predicted"/>
<dbReference type="PANTHER" id="PTHR43818">
    <property type="entry name" value="BCDNA.GH03377"/>
    <property type="match status" value="1"/>
</dbReference>
<organism evidence="4 5">
    <name type="scientific">Adhaeretor mobilis</name>
    <dbReference type="NCBI Taxonomy" id="1930276"/>
    <lineage>
        <taxon>Bacteria</taxon>
        <taxon>Pseudomonadati</taxon>
        <taxon>Planctomycetota</taxon>
        <taxon>Planctomycetia</taxon>
        <taxon>Pirellulales</taxon>
        <taxon>Lacipirellulaceae</taxon>
        <taxon>Adhaeretor</taxon>
    </lineage>
</organism>
<feature type="domain" description="Gfo/Idh/MocA-like oxidoreductase bacterial type C-terminal" evidence="3">
    <location>
        <begin position="201"/>
        <end position="260"/>
    </location>
</feature>
<dbReference type="InterPro" id="IPR006311">
    <property type="entry name" value="TAT_signal"/>
</dbReference>
<keyword evidence="1" id="KW-0732">Signal</keyword>
<name>A0A517N2S0_9BACT</name>
<sequence length="493" mass="53959" precursor="true">MKSFHSRRTFLQTGLAAGTALALPSRSLLAASANEQINVGLIGCGGRGEHLVSRCSRVPGMKVVGLCDPDSERTGKLGEKYTSATKYTDLRKMLESKDLDAVVVATCNHWHGLAAILAMQAGKHVYVEKPLSQTQWEGRQVVNAAHKFNRICQIGTQQRTDPMQAEIKKFLHEEKKIGEIRWVQVNRYGKRASIGKRDTPLAPPKSVDYDLWLGPAQNVPMYRENFHYDWHWVWNTGSGEMGNWGVHIVDDVRNNVFRDEVKMPSQFIAAGGRFGWHDAGNTPNLHFAALNAGGIPVTIGICNLEMDEAIRESAGMNGPTSGYVVHCEGGRFEGQRGHATAFDAEGQVIAKFGGRGGEAKGNHQQNFADAIRANDPLLLNAPIQEGYYSTGWCNLANVGAQVAQQSEKTKIEDAVSTLDTPELGQVFQGLQRVCEQHGGATSDFQLGPMLDFDTSVEQFTGETAELANSFLRDDNYRKGFAVPEIEGTKVAAG</sequence>
<accession>A0A517N2S0</accession>
<dbReference type="Proteomes" id="UP000319852">
    <property type="component" value="Chromosome"/>
</dbReference>
<dbReference type="Pfam" id="PF01408">
    <property type="entry name" value="GFO_IDH_MocA"/>
    <property type="match status" value="1"/>
</dbReference>
<evidence type="ECO:0000256" key="1">
    <source>
        <dbReference type="SAM" id="SignalP"/>
    </source>
</evidence>
<feature type="domain" description="Gfo/Idh/MocA-like oxidoreductase N-terminal" evidence="2">
    <location>
        <begin position="37"/>
        <end position="155"/>
    </location>
</feature>
<dbReference type="RefSeq" id="WP_145063619.1">
    <property type="nucleotide sequence ID" value="NZ_CP036263.1"/>
</dbReference>
<dbReference type="GO" id="GO:0000166">
    <property type="term" value="F:nucleotide binding"/>
    <property type="evidence" value="ECO:0007669"/>
    <property type="project" value="InterPro"/>
</dbReference>
<keyword evidence="5" id="KW-1185">Reference proteome</keyword>
<dbReference type="EC" id="1.1.1.312" evidence="4"/>
<dbReference type="Gene3D" id="3.40.50.720">
    <property type="entry name" value="NAD(P)-binding Rossmann-like Domain"/>
    <property type="match status" value="1"/>
</dbReference>
<dbReference type="InterPro" id="IPR050463">
    <property type="entry name" value="Gfo/Idh/MocA_oxidrdct_glycsds"/>
</dbReference>
<feature type="chain" id="PRO_5022145879" evidence="1">
    <location>
        <begin position="31"/>
        <end position="493"/>
    </location>
</feature>
<evidence type="ECO:0000313" key="5">
    <source>
        <dbReference type="Proteomes" id="UP000319852"/>
    </source>
</evidence>
<dbReference type="GO" id="GO:0050606">
    <property type="term" value="F:4-carboxy-2-hydroxymuconate semialdehyde hemiacetal dehydrogenase activity"/>
    <property type="evidence" value="ECO:0007669"/>
    <property type="project" value="UniProtKB-EC"/>
</dbReference>